<name>A0A9P4UDR1_9PLEO</name>
<keyword evidence="2" id="KW-1185">Reference proteome</keyword>
<protein>
    <submittedName>
        <fullName evidence="1">Uncharacterized protein</fullName>
    </submittedName>
</protein>
<proteinExistence type="predicted"/>
<evidence type="ECO:0000313" key="2">
    <source>
        <dbReference type="Proteomes" id="UP000799764"/>
    </source>
</evidence>
<sequence>MDPASPLLKLPGEIRNRIYALVATDDEPVKIRHLGTIRQTEKEDEVEDVNDVEHVEGNCAGLTRVGRQIREEYLPIYRQHAVVVMPAPQVDQWLMIFNEAHPIKGFMVNVSFTWDGTDDFSAQVKWDRH</sequence>
<organism evidence="1 2">
    <name type="scientific">Karstenula rhodostoma CBS 690.94</name>
    <dbReference type="NCBI Taxonomy" id="1392251"/>
    <lineage>
        <taxon>Eukaryota</taxon>
        <taxon>Fungi</taxon>
        <taxon>Dikarya</taxon>
        <taxon>Ascomycota</taxon>
        <taxon>Pezizomycotina</taxon>
        <taxon>Dothideomycetes</taxon>
        <taxon>Pleosporomycetidae</taxon>
        <taxon>Pleosporales</taxon>
        <taxon>Massarineae</taxon>
        <taxon>Didymosphaeriaceae</taxon>
        <taxon>Karstenula</taxon>
    </lineage>
</organism>
<gene>
    <name evidence="1" type="ORF">P171DRAFT_431049</name>
</gene>
<dbReference type="AlphaFoldDB" id="A0A9P4UDR1"/>
<accession>A0A9P4UDR1</accession>
<reference evidence="1" key="1">
    <citation type="journal article" date="2020" name="Stud. Mycol.">
        <title>101 Dothideomycetes genomes: a test case for predicting lifestyles and emergence of pathogens.</title>
        <authorList>
            <person name="Haridas S."/>
            <person name="Albert R."/>
            <person name="Binder M."/>
            <person name="Bloem J."/>
            <person name="Labutti K."/>
            <person name="Salamov A."/>
            <person name="Andreopoulos B."/>
            <person name="Baker S."/>
            <person name="Barry K."/>
            <person name="Bills G."/>
            <person name="Bluhm B."/>
            <person name="Cannon C."/>
            <person name="Castanera R."/>
            <person name="Culley D."/>
            <person name="Daum C."/>
            <person name="Ezra D."/>
            <person name="Gonzalez J."/>
            <person name="Henrissat B."/>
            <person name="Kuo A."/>
            <person name="Liang C."/>
            <person name="Lipzen A."/>
            <person name="Lutzoni F."/>
            <person name="Magnuson J."/>
            <person name="Mondo S."/>
            <person name="Nolan M."/>
            <person name="Ohm R."/>
            <person name="Pangilinan J."/>
            <person name="Park H.-J."/>
            <person name="Ramirez L."/>
            <person name="Alfaro M."/>
            <person name="Sun H."/>
            <person name="Tritt A."/>
            <person name="Yoshinaga Y."/>
            <person name="Zwiers L.-H."/>
            <person name="Turgeon B."/>
            <person name="Goodwin S."/>
            <person name="Spatafora J."/>
            <person name="Crous P."/>
            <person name="Grigoriev I."/>
        </authorList>
    </citation>
    <scope>NUCLEOTIDE SEQUENCE</scope>
    <source>
        <strain evidence="1">CBS 690.94</strain>
    </source>
</reference>
<dbReference type="OrthoDB" id="4790878at2759"/>
<evidence type="ECO:0000313" key="1">
    <source>
        <dbReference type="EMBL" id="KAF2445658.1"/>
    </source>
</evidence>
<dbReference type="Proteomes" id="UP000799764">
    <property type="component" value="Unassembled WGS sequence"/>
</dbReference>
<comment type="caution">
    <text evidence="1">The sequence shown here is derived from an EMBL/GenBank/DDBJ whole genome shotgun (WGS) entry which is preliminary data.</text>
</comment>
<dbReference type="EMBL" id="MU001499">
    <property type="protein sequence ID" value="KAF2445658.1"/>
    <property type="molecule type" value="Genomic_DNA"/>
</dbReference>